<sequence>MATKTKPHIDKFLGRDTPCFAKDYPILPIVAPLNPKDIEKANYFLRSFKKVYELSDERVINIVAERFRCPEFLFQPLLARMEVSGIHEKAYNSIRRCDDDSKKGLFANIVLSGGSTIFPGITERLIKEVTSLAPSCKDQVEKGFKLPDGQIINVGAQQFCCPEVLFKPSSVGMEEARIHEITQS</sequence>
<organism evidence="1 2">
    <name type="scientific">Capsicum annuum</name>
    <name type="common">Capsicum pepper</name>
    <dbReference type="NCBI Taxonomy" id="4072"/>
    <lineage>
        <taxon>Eukaryota</taxon>
        <taxon>Viridiplantae</taxon>
        <taxon>Streptophyta</taxon>
        <taxon>Embryophyta</taxon>
        <taxon>Tracheophyta</taxon>
        <taxon>Spermatophyta</taxon>
        <taxon>Magnoliopsida</taxon>
        <taxon>eudicotyledons</taxon>
        <taxon>Gunneridae</taxon>
        <taxon>Pentapetalae</taxon>
        <taxon>asterids</taxon>
        <taxon>lamiids</taxon>
        <taxon>Solanales</taxon>
        <taxon>Solanaceae</taxon>
        <taxon>Solanoideae</taxon>
        <taxon>Capsiceae</taxon>
        <taxon>Capsicum</taxon>
    </lineage>
</organism>
<evidence type="ECO:0000313" key="1">
    <source>
        <dbReference type="EMBL" id="PHT95690.1"/>
    </source>
</evidence>
<dbReference type="GO" id="GO:0015629">
    <property type="term" value="C:actin cytoskeleton"/>
    <property type="evidence" value="ECO:0000318"/>
    <property type="project" value="GO_Central"/>
</dbReference>
<reference evidence="1 2" key="2">
    <citation type="journal article" date="2017" name="Genome Biol.">
        <title>New reference genome sequences of hot pepper reveal the massive evolution of plant disease-resistance genes by retroduplication.</title>
        <authorList>
            <person name="Kim S."/>
            <person name="Park J."/>
            <person name="Yeom S.I."/>
            <person name="Kim Y.M."/>
            <person name="Seo E."/>
            <person name="Kim K.T."/>
            <person name="Kim M.S."/>
            <person name="Lee J.M."/>
            <person name="Cheong K."/>
            <person name="Shin H.S."/>
            <person name="Kim S.B."/>
            <person name="Han K."/>
            <person name="Lee J."/>
            <person name="Park M."/>
            <person name="Lee H.A."/>
            <person name="Lee H.Y."/>
            <person name="Lee Y."/>
            <person name="Oh S."/>
            <person name="Lee J.H."/>
            <person name="Choi E."/>
            <person name="Choi E."/>
            <person name="Lee S.E."/>
            <person name="Jeon J."/>
            <person name="Kim H."/>
            <person name="Choi G."/>
            <person name="Song H."/>
            <person name="Lee J."/>
            <person name="Lee S.C."/>
            <person name="Kwon J.K."/>
            <person name="Lee H.Y."/>
            <person name="Koo N."/>
            <person name="Hong Y."/>
            <person name="Kim R.W."/>
            <person name="Kang W.H."/>
            <person name="Huh J.H."/>
            <person name="Kang B.C."/>
            <person name="Yang T.J."/>
            <person name="Lee Y.H."/>
            <person name="Bennetzen J.L."/>
            <person name="Choi D."/>
        </authorList>
    </citation>
    <scope>NUCLEOTIDE SEQUENCE [LARGE SCALE GENOMIC DNA]</scope>
    <source>
        <strain evidence="2">cv. CM334</strain>
    </source>
</reference>
<dbReference type="Gene3D" id="3.30.420.40">
    <property type="match status" value="1"/>
</dbReference>
<dbReference type="InterPro" id="IPR004000">
    <property type="entry name" value="Actin"/>
</dbReference>
<reference evidence="1 2" key="1">
    <citation type="journal article" date="2014" name="Nat. Genet.">
        <title>Genome sequence of the hot pepper provides insights into the evolution of pungency in Capsicum species.</title>
        <authorList>
            <person name="Kim S."/>
            <person name="Park M."/>
            <person name="Yeom S.I."/>
            <person name="Kim Y.M."/>
            <person name="Lee J.M."/>
            <person name="Lee H.A."/>
            <person name="Seo E."/>
            <person name="Choi J."/>
            <person name="Cheong K."/>
            <person name="Kim K.T."/>
            <person name="Jung K."/>
            <person name="Lee G.W."/>
            <person name="Oh S.K."/>
            <person name="Bae C."/>
            <person name="Kim S.B."/>
            <person name="Lee H.Y."/>
            <person name="Kim S.Y."/>
            <person name="Kim M.S."/>
            <person name="Kang B.C."/>
            <person name="Jo Y.D."/>
            <person name="Yang H.B."/>
            <person name="Jeong H.J."/>
            <person name="Kang W.H."/>
            <person name="Kwon J.K."/>
            <person name="Shin C."/>
            <person name="Lim J.Y."/>
            <person name="Park J.H."/>
            <person name="Huh J.H."/>
            <person name="Kim J.S."/>
            <person name="Kim B.D."/>
            <person name="Cohen O."/>
            <person name="Paran I."/>
            <person name="Suh M.C."/>
            <person name="Lee S.B."/>
            <person name="Kim Y.K."/>
            <person name="Shin Y."/>
            <person name="Noh S.J."/>
            <person name="Park J."/>
            <person name="Seo Y.S."/>
            <person name="Kwon S.Y."/>
            <person name="Kim H.A."/>
            <person name="Park J.M."/>
            <person name="Kim H.J."/>
            <person name="Choi S.B."/>
            <person name="Bosland P.W."/>
            <person name="Reeves G."/>
            <person name="Jo S.H."/>
            <person name="Lee B.W."/>
            <person name="Cho H.T."/>
            <person name="Choi H.S."/>
            <person name="Lee M.S."/>
            <person name="Yu Y."/>
            <person name="Do Choi Y."/>
            <person name="Park B.S."/>
            <person name="van Deynze A."/>
            <person name="Ashrafi H."/>
            <person name="Hill T."/>
            <person name="Kim W.T."/>
            <person name="Pai H.S."/>
            <person name="Ahn H.K."/>
            <person name="Yeam I."/>
            <person name="Giovannoni J.J."/>
            <person name="Rose J.K."/>
            <person name="Sorensen I."/>
            <person name="Lee S.J."/>
            <person name="Kim R.W."/>
            <person name="Choi I.Y."/>
            <person name="Choi B.S."/>
            <person name="Lim J.S."/>
            <person name="Lee Y.H."/>
            <person name="Choi D."/>
        </authorList>
    </citation>
    <scope>NUCLEOTIDE SEQUENCE [LARGE SCALE GENOMIC DNA]</scope>
    <source>
        <strain evidence="2">cv. CM334</strain>
    </source>
</reference>
<accession>A0A2G3ANA1</accession>
<name>A0A2G3ANA1_CAPAN</name>
<dbReference type="Proteomes" id="UP000222542">
    <property type="component" value="Unassembled WGS sequence"/>
</dbReference>
<dbReference type="STRING" id="4072.A0A2G3ANA1"/>
<dbReference type="EMBL" id="AYRZ02000001">
    <property type="protein sequence ID" value="PHT95690.1"/>
    <property type="molecule type" value="Genomic_DNA"/>
</dbReference>
<gene>
    <name evidence="1" type="ORF">T459_03572</name>
</gene>
<comment type="caution">
    <text evidence="1">The sequence shown here is derived from an EMBL/GenBank/DDBJ whole genome shotgun (WGS) entry which is preliminary data.</text>
</comment>
<dbReference type="Pfam" id="PF00022">
    <property type="entry name" value="Actin"/>
    <property type="match status" value="2"/>
</dbReference>
<dbReference type="AlphaFoldDB" id="A0A2G3ANA1"/>
<dbReference type="Gene3D" id="3.90.640.10">
    <property type="entry name" value="Actin, Chain A, domain 4"/>
    <property type="match status" value="2"/>
</dbReference>
<proteinExistence type="predicted"/>
<dbReference type="Gramene" id="PHT95690">
    <property type="protein sequence ID" value="PHT95690"/>
    <property type="gene ID" value="T459_03572"/>
</dbReference>
<dbReference type="SUPFAM" id="SSF53067">
    <property type="entry name" value="Actin-like ATPase domain"/>
    <property type="match status" value="2"/>
</dbReference>
<evidence type="ECO:0000313" key="2">
    <source>
        <dbReference type="Proteomes" id="UP000222542"/>
    </source>
</evidence>
<dbReference type="InterPro" id="IPR043129">
    <property type="entry name" value="ATPase_NBD"/>
</dbReference>
<protein>
    <submittedName>
        <fullName evidence="1">Actin-65</fullName>
    </submittedName>
</protein>
<dbReference type="PANTHER" id="PTHR11937">
    <property type="entry name" value="ACTIN"/>
    <property type="match status" value="1"/>
</dbReference>
<keyword evidence="2" id="KW-1185">Reference proteome</keyword>